<reference evidence="1" key="1">
    <citation type="submission" date="2023-04" db="EMBL/GenBank/DDBJ databases">
        <title>Draft Genome sequencing of Naganishia species isolated from polar environments using Oxford Nanopore Technology.</title>
        <authorList>
            <person name="Leo P."/>
            <person name="Venkateswaran K."/>
        </authorList>
    </citation>
    <scope>NUCLEOTIDE SEQUENCE</scope>
    <source>
        <strain evidence="1">MNA-CCFEE 5261</strain>
    </source>
</reference>
<protein>
    <submittedName>
        <fullName evidence="1">Uncharacterized protein</fullName>
    </submittedName>
</protein>
<name>A0ACC2VD36_9TREE</name>
<comment type="caution">
    <text evidence="1">The sequence shown here is derived from an EMBL/GenBank/DDBJ whole genome shotgun (WGS) entry which is preliminary data.</text>
</comment>
<organism evidence="1 2">
    <name type="scientific">Naganishia cerealis</name>
    <dbReference type="NCBI Taxonomy" id="610337"/>
    <lineage>
        <taxon>Eukaryota</taxon>
        <taxon>Fungi</taxon>
        <taxon>Dikarya</taxon>
        <taxon>Basidiomycota</taxon>
        <taxon>Agaricomycotina</taxon>
        <taxon>Tremellomycetes</taxon>
        <taxon>Filobasidiales</taxon>
        <taxon>Filobasidiaceae</taxon>
        <taxon>Naganishia</taxon>
    </lineage>
</organism>
<evidence type="ECO:0000313" key="1">
    <source>
        <dbReference type="EMBL" id="KAJ9096899.1"/>
    </source>
</evidence>
<dbReference type="EMBL" id="JASBWR010000090">
    <property type="protein sequence ID" value="KAJ9096899.1"/>
    <property type="molecule type" value="Genomic_DNA"/>
</dbReference>
<proteinExistence type="predicted"/>
<accession>A0ACC2VD36</accession>
<keyword evidence="2" id="KW-1185">Reference proteome</keyword>
<gene>
    <name evidence="1" type="ORF">QFC19_006998</name>
</gene>
<dbReference type="Proteomes" id="UP001241377">
    <property type="component" value="Unassembled WGS sequence"/>
</dbReference>
<evidence type="ECO:0000313" key="2">
    <source>
        <dbReference type="Proteomes" id="UP001241377"/>
    </source>
</evidence>
<sequence length="1500" mass="168444">MSLEELITLRQALSVTPLTHLIPKQDMFPMIATLNLTPVVPLAEEGRVLDTNGVEKTDQTEKNSAGPENRVQNALTDDELLLIEELDKFESPLVLEIFEKTATKNAHDTTNDEKLSPFEAAILKGNTFSYSPKHRQERAARPHIYTPSELEEMPKEEFMEHYNRVVSQNKSSALKRTFDLDIVEGSKRLHKSLIEDDRLQLEQFVHQLASTEGSANSNWQPSGEIILLSIASLTTLNDHITRAFSALSTCDTDCLLQIQRWCNTSVIFGCSIDWDTLKRNIEAESSQRIKNLIETALRSIIASKIILLILNGSRKDIKQLHVEEPLIAVVDFVLQFVDALRLLISSKTTKYKSSLGRCISSLSSVITTLIRYISTNDLDDNLVTKLEYLCVSLIFCDTPPKNAETAVPMELVESIKMDLSSLILTIFKRYADQRLFILNEIFNSIDKLTLSKVKTVKIGRGVGVQLHTALLVNLLQSVDSYQLEQLIQSYGPRKKHNTRSLKEVVTSATVITSETREIAVKAVEGLLSSIPGGNMTSKQVLQSLVDDLIGIVANPECPAAMVYIECLFSTFVKILREGFKKATQSTSQQESFALDMIGVIGEKLLDLGQDKNSFGGTALAPVSTEEISEMRSSMESTLCRMQGLKNKNPEIQDAFNFLTLQFISFMEPFVDNPVNESQLQALSSEPISPETNSTEVVEYLLDALAEGSVTLRSGATQMFDNAAHIKFRSHGTLSQLHESFVAIVVEALGSNKIKLKSRAIKILSVLVEKNDTVLLQPKVQEVISETLFDSSALVRDASIDLVTKYLTSKPEVIRGFYKVICEMFNDDSVQVRRRVVKFARVMYENTKERRIKVYIAVRMLDRLHDEDDFIVEQLNADYIDLWIKKHDTIPILEVAEVMMDVALKREETFRYWLENKILGTDFQTGLYPIIDSLIGFVIDGMNTRYQKDVDKALYLISIFVLYNGKMINQSQLLSFLPFLQDDTTPQASYLRILMIYRHVIPAFVAMSPTFASSVESLLLSKLTKYGFKALQEAVPCLWSLCSRTESSQKVVNALISCIRMLKPLMKQLKDLSGSSKDILESGKAAKLIDLLGSFGAYCNFEEHRETLTMAAVGLRENETVTSLVSKYLLFFCEGHGDELALVSIRALILVSSRNPQLFTSNLILDILDKSFEKKSSIQAVVVEGLYDFLKLEHNVKNVKEGQIKGKKKGLKFGATSALEGVSGSISQRYTPLILKLCLNGDETAQSAFTLLREIVESGLANPKVCIPTVIALEASPNSWVSDEAKKLHLHMIEHHESLVSSNYPESIRLAQKVNKHSKLFLQLLYEIASQTASSKKKLVAALVKCLKVQLRIGTEESLAQLKLVKFVVSNAAEVRFLTLEEVLSLVVAIERELSREGMDLAEQLEDGTQDLPKKQVYGLFYATEGLSGMLHFRNFLCEKFGISRSQIEAFNPRRVDSEFRREPEAAKVGPLLYEWHMDKTSRAEMAKVFTRFIEEMDTFS</sequence>